<evidence type="ECO:0000313" key="1">
    <source>
        <dbReference type="EMBL" id="KAK3723067.1"/>
    </source>
</evidence>
<gene>
    <name evidence="1" type="ORF">RRG08_037261</name>
</gene>
<sequence>MPPAVCANEPISTLISPSKMLRWISSVFPSMAATTGHRALDACNQLAMCCVQSSNLEVIADTLTFVAILNNLERKRQLYDIPSSQPAVTSPETEAQISGLFVLDLESYESGTRIGILQITGNYPLRFNVCVHVVEKDTWSDTDSSLRITQWPAAVGLSCKPRPTLGFPAHFSPVLPNFPYHMWRWRSTAISRWRLIAELMPGIVGSHVLQELYLNSLSPFQVRTSSL</sequence>
<dbReference type="AlphaFoldDB" id="A0AAE1CNR8"/>
<protein>
    <submittedName>
        <fullName evidence="1">Uncharacterized protein</fullName>
    </submittedName>
</protein>
<proteinExistence type="predicted"/>
<accession>A0AAE1CNR8</accession>
<reference evidence="1" key="1">
    <citation type="journal article" date="2023" name="G3 (Bethesda)">
        <title>A reference genome for the long-term kleptoplast-retaining sea slug Elysia crispata morphotype clarki.</title>
        <authorList>
            <person name="Eastman K.E."/>
            <person name="Pendleton A.L."/>
            <person name="Shaikh M.A."/>
            <person name="Suttiyut T."/>
            <person name="Ogas R."/>
            <person name="Tomko P."/>
            <person name="Gavelis G."/>
            <person name="Widhalm J.R."/>
            <person name="Wisecaver J.H."/>
        </authorList>
    </citation>
    <scope>NUCLEOTIDE SEQUENCE</scope>
    <source>
        <strain evidence="1">ECLA1</strain>
    </source>
</reference>
<comment type="caution">
    <text evidence="1">The sequence shown here is derived from an EMBL/GenBank/DDBJ whole genome shotgun (WGS) entry which is preliminary data.</text>
</comment>
<dbReference type="EMBL" id="JAWDGP010007367">
    <property type="protein sequence ID" value="KAK3723067.1"/>
    <property type="molecule type" value="Genomic_DNA"/>
</dbReference>
<evidence type="ECO:0000313" key="2">
    <source>
        <dbReference type="Proteomes" id="UP001283361"/>
    </source>
</evidence>
<dbReference type="Proteomes" id="UP001283361">
    <property type="component" value="Unassembled WGS sequence"/>
</dbReference>
<organism evidence="1 2">
    <name type="scientific">Elysia crispata</name>
    <name type="common">lettuce slug</name>
    <dbReference type="NCBI Taxonomy" id="231223"/>
    <lineage>
        <taxon>Eukaryota</taxon>
        <taxon>Metazoa</taxon>
        <taxon>Spiralia</taxon>
        <taxon>Lophotrochozoa</taxon>
        <taxon>Mollusca</taxon>
        <taxon>Gastropoda</taxon>
        <taxon>Heterobranchia</taxon>
        <taxon>Euthyneura</taxon>
        <taxon>Panpulmonata</taxon>
        <taxon>Sacoglossa</taxon>
        <taxon>Placobranchoidea</taxon>
        <taxon>Plakobranchidae</taxon>
        <taxon>Elysia</taxon>
    </lineage>
</organism>
<name>A0AAE1CNR8_9GAST</name>
<keyword evidence="2" id="KW-1185">Reference proteome</keyword>